<proteinExistence type="predicted"/>
<keyword evidence="1" id="KW-0175">Coiled coil</keyword>
<organism evidence="2">
    <name type="scientific">Haptolina brevifila</name>
    <dbReference type="NCBI Taxonomy" id="156173"/>
    <lineage>
        <taxon>Eukaryota</taxon>
        <taxon>Haptista</taxon>
        <taxon>Haptophyta</taxon>
        <taxon>Prymnesiophyceae</taxon>
        <taxon>Prymnesiales</taxon>
        <taxon>Prymnesiaceae</taxon>
        <taxon>Haptolina</taxon>
    </lineage>
</organism>
<gene>
    <name evidence="2" type="ORF">CBRE1094_LOCUS32251</name>
</gene>
<protein>
    <submittedName>
        <fullName evidence="2">Uncharacterized protein</fullName>
    </submittedName>
</protein>
<dbReference type="EMBL" id="HBGU01059310">
    <property type="protein sequence ID" value="CAD9512742.1"/>
    <property type="molecule type" value="Transcribed_RNA"/>
</dbReference>
<dbReference type="AlphaFoldDB" id="A0A7S2IA54"/>
<evidence type="ECO:0000256" key="1">
    <source>
        <dbReference type="SAM" id="Coils"/>
    </source>
</evidence>
<accession>A0A7S2IA54</accession>
<feature type="coiled-coil region" evidence="1">
    <location>
        <begin position="51"/>
        <end position="78"/>
    </location>
</feature>
<reference evidence="2" key="1">
    <citation type="submission" date="2021-01" db="EMBL/GenBank/DDBJ databases">
        <authorList>
            <person name="Corre E."/>
            <person name="Pelletier E."/>
            <person name="Niang G."/>
            <person name="Scheremetjew M."/>
            <person name="Finn R."/>
            <person name="Kale V."/>
            <person name="Holt S."/>
            <person name="Cochrane G."/>
            <person name="Meng A."/>
            <person name="Brown T."/>
            <person name="Cohen L."/>
        </authorList>
    </citation>
    <scope>NUCLEOTIDE SEQUENCE</scope>
    <source>
        <strain evidence="2">UTEX LB 985</strain>
    </source>
</reference>
<evidence type="ECO:0000313" key="2">
    <source>
        <dbReference type="EMBL" id="CAD9512742.1"/>
    </source>
</evidence>
<sequence>MQAKVDAAVKDGLEAMELLKRTSRHELVEVTIEELQAALKPTGIFKSKWDAKHTLAEAEELLQTMREAAAKREQASSHLASVVAQVQQILTHVHDIEQKDLMVQSSDLAKAIEEAYLAFADNAVCEEARQVLLHASNVHDHRAALIRELKAELGQLKKTTTKQLINRGAPPKLTKAIESCVDKHVPLHIVRDAQAKLKHAMSFAGFSVATEKVSVALKDLKITTDLTLLRAAVEELPPAIEAARSSGMDVAQALELLAQAQSAISNHQKSADGLTAAVAAVNKERNPDFSKQTKPKPAEAARLKERLNRVVMALDLAVNQAIHYSAPREIVTKARTLLTDARSEARFYEYAEQGIETREIPAGWG</sequence>
<name>A0A7S2IA54_9EUKA</name>